<dbReference type="EMBL" id="UYRR01039457">
    <property type="protein sequence ID" value="VDK76460.1"/>
    <property type="molecule type" value="Genomic_DNA"/>
</dbReference>
<dbReference type="WBParaSite" id="ASIM_0002100801-mRNA-1">
    <property type="protein sequence ID" value="ASIM_0002100801-mRNA-1"/>
    <property type="gene ID" value="ASIM_0002100801"/>
</dbReference>
<dbReference type="AlphaFoldDB" id="A0A0M3KJ36"/>
<gene>
    <name evidence="1" type="ORF">ASIM_LOCUS20384</name>
</gene>
<sequence>MLMSVVDLGKLMLISNKKDFSIYDSTKRPESLKYPESFKASLVQAASAERKAFDSANRTVRIIGNDARRIPVIFRNVFRIIENP</sequence>
<name>A0A0M3KJ36_ANISI</name>
<dbReference type="Proteomes" id="UP000267096">
    <property type="component" value="Unassembled WGS sequence"/>
</dbReference>
<protein>
    <submittedName>
        <fullName evidence="3">Transposase</fullName>
    </submittedName>
</protein>
<evidence type="ECO:0000313" key="3">
    <source>
        <dbReference type="WBParaSite" id="ASIM_0002100801-mRNA-1"/>
    </source>
</evidence>
<reference evidence="3" key="1">
    <citation type="submission" date="2017-02" db="UniProtKB">
        <authorList>
            <consortium name="WormBaseParasite"/>
        </authorList>
    </citation>
    <scope>IDENTIFICATION</scope>
</reference>
<accession>A0A0M3KJ36</accession>
<evidence type="ECO:0000313" key="2">
    <source>
        <dbReference type="Proteomes" id="UP000267096"/>
    </source>
</evidence>
<organism evidence="3">
    <name type="scientific">Anisakis simplex</name>
    <name type="common">Herring worm</name>
    <dbReference type="NCBI Taxonomy" id="6269"/>
    <lineage>
        <taxon>Eukaryota</taxon>
        <taxon>Metazoa</taxon>
        <taxon>Ecdysozoa</taxon>
        <taxon>Nematoda</taxon>
        <taxon>Chromadorea</taxon>
        <taxon>Rhabditida</taxon>
        <taxon>Spirurina</taxon>
        <taxon>Ascaridomorpha</taxon>
        <taxon>Ascaridoidea</taxon>
        <taxon>Anisakidae</taxon>
        <taxon>Anisakis</taxon>
        <taxon>Anisakis simplex complex</taxon>
    </lineage>
</organism>
<evidence type="ECO:0000313" key="1">
    <source>
        <dbReference type="EMBL" id="VDK76460.1"/>
    </source>
</evidence>
<reference evidence="1 2" key="2">
    <citation type="submission" date="2018-11" db="EMBL/GenBank/DDBJ databases">
        <authorList>
            <consortium name="Pathogen Informatics"/>
        </authorList>
    </citation>
    <scope>NUCLEOTIDE SEQUENCE [LARGE SCALE GENOMIC DNA]</scope>
</reference>
<keyword evidence="2" id="KW-1185">Reference proteome</keyword>
<dbReference type="OrthoDB" id="5406275at2759"/>
<proteinExistence type="predicted"/>